<feature type="repeat" description="PPR" evidence="2">
    <location>
        <begin position="225"/>
        <end position="259"/>
    </location>
</feature>
<dbReference type="InterPro" id="IPR046960">
    <property type="entry name" value="PPR_At4g14850-like_plant"/>
</dbReference>
<dbReference type="InterPro" id="IPR011990">
    <property type="entry name" value="TPR-like_helical_dom_sf"/>
</dbReference>
<feature type="domain" description="DYW" evidence="3">
    <location>
        <begin position="539"/>
        <end position="633"/>
    </location>
</feature>
<dbReference type="Proteomes" id="UP000663844">
    <property type="component" value="Unassembled WGS sequence"/>
</dbReference>
<dbReference type="InterPro" id="IPR002885">
    <property type="entry name" value="PPR_rpt"/>
</dbReference>
<gene>
    <name evidence="4" type="ORF">JYZ213_LOCUS7165</name>
    <name evidence="5" type="ORF">OXD698_LOCUS16649</name>
</gene>
<name>A0A813V287_9BILA</name>
<dbReference type="GO" id="GO:0009451">
    <property type="term" value="P:RNA modification"/>
    <property type="evidence" value="ECO:0007669"/>
    <property type="project" value="InterPro"/>
</dbReference>
<dbReference type="Pfam" id="PF13041">
    <property type="entry name" value="PPR_2"/>
    <property type="match status" value="1"/>
</dbReference>
<keyword evidence="1" id="KW-0677">Repeat</keyword>
<evidence type="ECO:0000313" key="6">
    <source>
        <dbReference type="Proteomes" id="UP000663845"/>
    </source>
</evidence>
<dbReference type="Gene3D" id="1.25.40.10">
    <property type="entry name" value="Tetratricopeptide repeat domain"/>
    <property type="match status" value="3"/>
</dbReference>
<dbReference type="EMBL" id="CAJNOG010000046">
    <property type="protein sequence ID" value="CAF0837201.1"/>
    <property type="molecule type" value="Genomic_DNA"/>
</dbReference>
<evidence type="ECO:0000313" key="5">
    <source>
        <dbReference type="EMBL" id="CAF3772112.1"/>
    </source>
</evidence>
<organism evidence="4 6">
    <name type="scientific">Adineta steineri</name>
    <dbReference type="NCBI Taxonomy" id="433720"/>
    <lineage>
        <taxon>Eukaryota</taxon>
        <taxon>Metazoa</taxon>
        <taxon>Spiralia</taxon>
        <taxon>Gnathifera</taxon>
        <taxon>Rotifera</taxon>
        <taxon>Eurotatoria</taxon>
        <taxon>Bdelloidea</taxon>
        <taxon>Adinetida</taxon>
        <taxon>Adinetidae</taxon>
        <taxon>Adineta</taxon>
    </lineage>
</organism>
<evidence type="ECO:0000256" key="1">
    <source>
        <dbReference type="ARBA" id="ARBA00022737"/>
    </source>
</evidence>
<dbReference type="NCBIfam" id="TIGR00756">
    <property type="entry name" value="PPR"/>
    <property type="match status" value="3"/>
</dbReference>
<proteinExistence type="predicted"/>
<dbReference type="Proteomes" id="UP000663845">
    <property type="component" value="Unassembled WGS sequence"/>
</dbReference>
<protein>
    <recommendedName>
        <fullName evidence="3">DYW domain-containing protein</fullName>
    </recommendedName>
</protein>
<dbReference type="PANTHER" id="PTHR47926">
    <property type="entry name" value="PENTATRICOPEPTIDE REPEAT-CONTAINING PROTEIN"/>
    <property type="match status" value="1"/>
</dbReference>
<dbReference type="GO" id="GO:0003723">
    <property type="term" value="F:RNA binding"/>
    <property type="evidence" value="ECO:0007669"/>
    <property type="project" value="InterPro"/>
</dbReference>
<dbReference type="InterPro" id="IPR032867">
    <property type="entry name" value="DYW_dom"/>
</dbReference>
<dbReference type="EMBL" id="CAJOAZ010001150">
    <property type="protein sequence ID" value="CAF3772112.1"/>
    <property type="molecule type" value="Genomic_DNA"/>
</dbReference>
<dbReference type="AlphaFoldDB" id="A0A813V287"/>
<dbReference type="GO" id="GO:0048731">
    <property type="term" value="P:system development"/>
    <property type="evidence" value="ECO:0007669"/>
    <property type="project" value="UniProtKB-ARBA"/>
</dbReference>
<evidence type="ECO:0000313" key="4">
    <source>
        <dbReference type="EMBL" id="CAF0837201.1"/>
    </source>
</evidence>
<dbReference type="GO" id="GO:0008270">
    <property type="term" value="F:zinc ion binding"/>
    <property type="evidence" value="ECO:0007669"/>
    <property type="project" value="InterPro"/>
</dbReference>
<dbReference type="Pfam" id="PF14432">
    <property type="entry name" value="DYW_deaminase"/>
    <property type="match status" value="1"/>
</dbReference>
<dbReference type="PROSITE" id="PS51375">
    <property type="entry name" value="PPR"/>
    <property type="match status" value="1"/>
</dbReference>
<sequence>MSNQLVKHRLSFLITFIRRSMIIRSDYDLGVKMKLLNDNKQFEKALQLFDKHKKTKLESFSSLMITQALKASAHLRDLQRGTSIHYLISSRINNDSYILASLIHFYINCGNMKTAQSLFDTAAKKSLSMYAAMMKGYIKNNQANKAMDLFHEINKPDEVIVILLFNTCAQLGTEEALNLVKRVSKEIPQLFYSNPRLLTSLLDALIKCGDMEYAQLLFDRSTQKVLSMYGAMMSGYNKAKNPFKTLDVFNQMKMDGIEPNVIGYTCVIQALSQMGDYSISESIIEQIPSSIFVDNQIHNALIDMWGKAGCVNKAEEVFRKIPRADQIGYAAMIHCYGLNGMGIQAVKLYHQIPSELINESTNICVINACSHSGLVDQARSIFLSIPMKTERIYTTMIDCLSRASFFDEAQQLILEYERLNSPVSLMYMALLSGARIAKNIHLSKQIYDRMEQLFPQLTDRLTSAAILLANVYGSIGEFDNVSDIRTQLNQSGTKKTIGLTSTAVNKQFYEFRAHDRSHPRTEEIHAEIKKISKELIDYGYRYDSSWITRTLNEDETDETVLWEHSERLAIAWNFVANPNTKRIQMKTNLRICGDCHLAIKLIALIRKCEIIIRDANRIHHFHANGQCSCNDYF</sequence>
<comment type="caution">
    <text evidence="4">The sequence shown here is derived from an EMBL/GenBank/DDBJ whole genome shotgun (WGS) entry which is preliminary data.</text>
</comment>
<evidence type="ECO:0000256" key="2">
    <source>
        <dbReference type="PROSITE-ProRule" id="PRU00708"/>
    </source>
</evidence>
<dbReference type="Pfam" id="PF01535">
    <property type="entry name" value="PPR"/>
    <property type="match status" value="6"/>
</dbReference>
<dbReference type="FunFam" id="1.25.40.10:FF:000158">
    <property type="entry name" value="pentatricopeptide repeat-containing protein At2g33680"/>
    <property type="match status" value="1"/>
</dbReference>
<reference evidence="4" key="1">
    <citation type="submission" date="2021-02" db="EMBL/GenBank/DDBJ databases">
        <authorList>
            <person name="Nowell W R."/>
        </authorList>
    </citation>
    <scope>NUCLEOTIDE SEQUENCE</scope>
</reference>
<accession>A0A813V287</accession>
<evidence type="ECO:0000259" key="3">
    <source>
        <dbReference type="Pfam" id="PF14432"/>
    </source>
</evidence>